<organism evidence="1 2">
    <name type="scientific">Pyricularia grisea</name>
    <name type="common">Crabgrass-specific blast fungus</name>
    <name type="synonym">Magnaporthe grisea</name>
    <dbReference type="NCBI Taxonomy" id="148305"/>
    <lineage>
        <taxon>Eukaryota</taxon>
        <taxon>Fungi</taxon>
        <taxon>Dikarya</taxon>
        <taxon>Ascomycota</taxon>
        <taxon>Pezizomycotina</taxon>
        <taxon>Sordariomycetes</taxon>
        <taxon>Sordariomycetidae</taxon>
        <taxon>Magnaporthales</taxon>
        <taxon>Pyriculariaceae</taxon>
        <taxon>Pyricularia</taxon>
    </lineage>
</organism>
<dbReference type="GeneID" id="41961089"/>
<proteinExistence type="predicted"/>
<dbReference type="Proteomes" id="UP000515153">
    <property type="component" value="Chromosome I"/>
</dbReference>
<reference evidence="1 2" key="1">
    <citation type="journal article" date="2019" name="Mol. Biol. Evol.">
        <title>Blast fungal genomes show frequent chromosomal changes, gene gains and losses, and effector gene turnover.</title>
        <authorList>
            <person name="Gomez Luciano L.B."/>
            <person name="Jason Tsai I."/>
            <person name="Chuma I."/>
            <person name="Tosa Y."/>
            <person name="Chen Y.H."/>
            <person name="Li J.Y."/>
            <person name="Li M.Y."/>
            <person name="Jade Lu M.Y."/>
            <person name="Nakayashiki H."/>
            <person name="Li W.H."/>
        </authorList>
    </citation>
    <scope>NUCLEOTIDE SEQUENCE [LARGE SCALE GENOMIC DNA]</scope>
    <source>
        <strain evidence="1 2">NI907</strain>
    </source>
</reference>
<dbReference type="AlphaFoldDB" id="A0A6P8B7J4"/>
<protein>
    <submittedName>
        <fullName evidence="2">Uncharacterized protein</fullName>
    </submittedName>
</protein>
<evidence type="ECO:0000313" key="2">
    <source>
        <dbReference type="RefSeq" id="XP_030983182.1"/>
    </source>
</evidence>
<reference evidence="2" key="2">
    <citation type="submission" date="2019-10" db="EMBL/GenBank/DDBJ databases">
        <authorList>
            <consortium name="NCBI Genome Project"/>
        </authorList>
    </citation>
    <scope>NUCLEOTIDE SEQUENCE</scope>
    <source>
        <strain evidence="2">NI907</strain>
    </source>
</reference>
<keyword evidence="1" id="KW-1185">Reference proteome</keyword>
<accession>A0A6P8B7J4</accession>
<dbReference type="RefSeq" id="XP_030983182.1">
    <property type="nucleotide sequence ID" value="XM_031126180.1"/>
</dbReference>
<gene>
    <name evidence="2" type="ORF">PgNI_06153</name>
</gene>
<reference evidence="2" key="3">
    <citation type="submission" date="2025-08" db="UniProtKB">
        <authorList>
            <consortium name="RefSeq"/>
        </authorList>
    </citation>
    <scope>IDENTIFICATION</scope>
    <source>
        <strain evidence="2">NI907</strain>
    </source>
</reference>
<name>A0A6P8B7J4_PYRGI</name>
<sequence>MGTSVGRFMGDCDTKICHREGRRMVAVTGSFKQSLTTRPGTSYHIAFSEVDKAQESPLYSGDIHTEWSKSQRVTISLSESYHEVH</sequence>
<dbReference type="KEGG" id="pgri:PgNI_06153"/>
<evidence type="ECO:0000313" key="1">
    <source>
        <dbReference type="Proteomes" id="UP000515153"/>
    </source>
</evidence>